<dbReference type="Proteomes" id="UP000625711">
    <property type="component" value="Unassembled WGS sequence"/>
</dbReference>
<gene>
    <name evidence="2" type="ORF">GWI33_010155</name>
</gene>
<evidence type="ECO:0000313" key="2">
    <source>
        <dbReference type="EMBL" id="KAF7285736.1"/>
    </source>
</evidence>
<keyword evidence="1" id="KW-0732">Signal</keyword>
<organism evidence="2 3">
    <name type="scientific">Rhynchophorus ferrugineus</name>
    <name type="common">Red palm weevil</name>
    <name type="synonym">Curculio ferrugineus</name>
    <dbReference type="NCBI Taxonomy" id="354439"/>
    <lineage>
        <taxon>Eukaryota</taxon>
        <taxon>Metazoa</taxon>
        <taxon>Ecdysozoa</taxon>
        <taxon>Arthropoda</taxon>
        <taxon>Hexapoda</taxon>
        <taxon>Insecta</taxon>
        <taxon>Pterygota</taxon>
        <taxon>Neoptera</taxon>
        <taxon>Endopterygota</taxon>
        <taxon>Coleoptera</taxon>
        <taxon>Polyphaga</taxon>
        <taxon>Cucujiformia</taxon>
        <taxon>Curculionidae</taxon>
        <taxon>Dryophthorinae</taxon>
        <taxon>Rhynchophorus</taxon>
    </lineage>
</organism>
<feature type="chain" id="PRO_5033067182" evidence="1">
    <location>
        <begin position="17"/>
        <end position="211"/>
    </location>
</feature>
<dbReference type="EMBL" id="JAACXV010000046">
    <property type="protein sequence ID" value="KAF7285736.1"/>
    <property type="molecule type" value="Genomic_DNA"/>
</dbReference>
<accession>A0A834MKJ3</accession>
<sequence length="211" mass="23179">MLRLLLLSLAVYRLAAVPLPSASKSSGQKILHDERQEGDYNIRADLKNIIIFVMPGSSATPSPSLDLLGLLKSNRSKPPRRAGSDTKHFIEAKTAPYHVDIGKSDSHLLNDEILATQAPSVGIAAETPSKKTAALLRKLRSAKAFVLTVPEEDFVITQMEDDKDVVKKDGLKKQNKRKTDEMTLLGALEQCGPEMYRDAEGVCRLVDGRDE</sequence>
<evidence type="ECO:0000313" key="3">
    <source>
        <dbReference type="Proteomes" id="UP000625711"/>
    </source>
</evidence>
<dbReference type="AlphaFoldDB" id="A0A834MKJ3"/>
<evidence type="ECO:0000256" key="1">
    <source>
        <dbReference type="SAM" id="SignalP"/>
    </source>
</evidence>
<dbReference type="OrthoDB" id="7686329at2759"/>
<protein>
    <submittedName>
        <fullName evidence="2">Uncharacterized protein</fullName>
    </submittedName>
</protein>
<reference evidence="2" key="1">
    <citation type="submission" date="2020-08" db="EMBL/GenBank/DDBJ databases">
        <title>Genome sequencing and assembly of the red palm weevil Rhynchophorus ferrugineus.</title>
        <authorList>
            <person name="Dias G.B."/>
            <person name="Bergman C.M."/>
            <person name="Manee M."/>
        </authorList>
    </citation>
    <scope>NUCLEOTIDE SEQUENCE</scope>
    <source>
        <strain evidence="2">AA-2017</strain>
        <tissue evidence="2">Whole larva</tissue>
    </source>
</reference>
<comment type="caution">
    <text evidence="2">The sequence shown here is derived from an EMBL/GenBank/DDBJ whole genome shotgun (WGS) entry which is preliminary data.</text>
</comment>
<proteinExistence type="predicted"/>
<keyword evidence="3" id="KW-1185">Reference proteome</keyword>
<name>A0A834MKJ3_RHYFE</name>
<feature type="signal peptide" evidence="1">
    <location>
        <begin position="1"/>
        <end position="16"/>
    </location>
</feature>